<evidence type="ECO:0000313" key="3">
    <source>
        <dbReference type="Proteomes" id="UP001218218"/>
    </source>
</evidence>
<organism evidence="2 3">
    <name type="scientific">Mycena albidolilacea</name>
    <dbReference type="NCBI Taxonomy" id="1033008"/>
    <lineage>
        <taxon>Eukaryota</taxon>
        <taxon>Fungi</taxon>
        <taxon>Dikarya</taxon>
        <taxon>Basidiomycota</taxon>
        <taxon>Agaricomycotina</taxon>
        <taxon>Agaricomycetes</taxon>
        <taxon>Agaricomycetidae</taxon>
        <taxon>Agaricales</taxon>
        <taxon>Marasmiineae</taxon>
        <taxon>Mycenaceae</taxon>
        <taxon>Mycena</taxon>
    </lineage>
</organism>
<comment type="caution">
    <text evidence="2">The sequence shown here is derived from an EMBL/GenBank/DDBJ whole genome shotgun (WGS) entry which is preliminary data.</text>
</comment>
<accession>A0AAD6Z0J1</accession>
<protein>
    <recommendedName>
        <fullName evidence="4">Arrestin-like N-terminal domain-containing protein</fullName>
    </recommendedName>
</protein>
<evidence type="ECO:0000313" key="2">
    <source>
        <dbReference type="EMBL" id="KAJ7302662.1"/>
    </source>
</evidence>
<dbReference type="AlphaFoldDB" id="A0AAD6Z0J1"/>
<sequence length="344" mass="37858">MTTIPASVLVVLPLYSLSPLVPSYSPEPAHDEERVEHTPRLHIHPTSTGMCIRQCGGDAVALTEQGAEFLTYGRNSSINGFVTLHDREVVSVIVLKIKGKMDVMISGSVPPITTKLVNESYTLWSSEKKHAPQPDYDGLSWPLPPTYDMPFSAVPGISLKSSYTVSVTITRAMSRKFRFLTKSNTISVPFIHSPRARPSRPIHHFPVFLSDVKIVPEEFRQVGWQLLPTQIHSPADRLAFVEIFGLADTIPFHVQLTGFVSSLLGFVPELEDTEKSTIVESLIRQIVFDLNGRHMTRSIVLGDAKMTPRPLGAAAVFDAHSIGMGDAAMSTQSHGQFYVASPKS</sequence>
<dbReference type="EMBL" id="JARIHO010000113">
    <property type="protein sequence ID" value="KAJ7302662.1"/>
    <property type="molecule type" value="Genomic_DNA"/>
</dbReference>
<keyword evidence="1" id="KW-0732">Signal</keyword>
<proteinExistence type="predicted"/>
<dbReference type="Proteomes" id="UP001218218">
    <property type="component" value="Unassembled WGS sequence"/>
</dbReference>
<gene>
    <name evidence="2" type="ORF">DFH08DRAFT_988882</name>
</gene>
<keyword evidence="3" id="KW-1185">Reference proteome</keyword>
<name>A0AAD6Z0J1_9AGAR</name>
<evidence type="ECO:0000256" key="1">
    <source>
        <dbReference type="SAM" id="SignalP"/>
    </source>
</evidence>
<evidence type="ECO:0008006" key="4">
    <source>
        <dbReference type="Google" id="ProtNLM"/>
    </source>
</evidence>
<feature type="chain" id="PRO_5042071274" description="Arrestin-like N-terminal domain-containing protein" evidence="1">
    <location>
        <begin position="24"/>
        <end position="344"/>
    </location>
</feature>
<feature type="signal peptide" evidence="1">
    <location>
        <begin position="1"/>
        <end position="23"/>
    </location>
</feature>
<reference evidence="2" key="1">
    <citation type="submission" date="2023-03" db="EMBL/GenBank/DDBJ databases">
        <title>Massive genome expansion in bonnet fungi (Mycena s.s.) driven by repeated elements and novel gene families across ecological guilds.</title>
        <authorList>
            <consortium name="Lawrence Berkeley National Laboratory"/>
            <person name="Harder C.B."/>
            <person name="Miyauchi S."/>
            <person name="Viragh M."/>
            <person name="Kuo A."/>
            <person name="Thoen E."/>
            <person name="Andreopoulos B."/>
            <person name="Lu D."/>
            <person name="Skrede I."/>
            <person name="Drula E."/>
            <person name="Henrissat B."/>
            <person name="Morin E."/>
            <person name="Kohler A."/>
            <person name="Barry K."/>
            <person name="LaButti K."/>
            <person name="Morin E."/>
            <person name="Salamov A."/>
            <person name="Lipzen A."/>
            <person name="Mereny Z."/>
            <person name="Hegedus B."/>
            <person name="Baldrian P."/>
            <person name="Stursova M."/>
            <person name="Weitz H."/>
            <person name="Taylor A."/>
            <person name="Grigoriev I.V."/>
            <person name="Nagy L.G."/>
            <person name="Martin F."/>
            <person name="Kauserud H."/>
        </authorList>
    </citation>
    <scope>NUCLEOTIDE SEQUENCE</scope>
    <source>
        <strain evidence="2">CBHHK002</strain>
    </source>
</reference>